<accession>A0A7H1NRS0</accession>
<keyword evidence="3" id="KW-1185">Reference proteome</keyword>
<gene>
    <name evidence="2" type="ORF">JGUZn3_12540</name>
</gene>
<feature type="compositionally biased region" description="Low complexity" evidence="1">
    <location>
        <begin position="8"/>
        <end position="24"/>
    </location>
</feature>
<feature type="region of interest" description="Disordered" evidence="1">
    <location>
        <begin position="1"/>
        <end position="24"/>
    </location>
</feature>
<evidence type="ECO:0000313" key="2">
    <source>
        <dbReference type="EMBL" id="QNT78480.1"/>
    </source>
</evidence>
<evidence type="ECO:0000313" key="3">
    <source>
        <dbReference type="Proteomes" id="UP000516349"/>
    </source>
</evidence>
<sequence>MDINSIMNSANQKPAPQAAAAQAQQKSFSREDLILMLANQISGVEGKSPQDISREYILTLIKEVALAVDGK</sequence>
<dbReference type="Proteomes" id="UP000516349">
    <property type="component" value="Chromosome"/>
</dbReference>
<proteinExistence type="predicted"/>
<reference evidence="2 3" key="1">
    <citation type="submission" date="2020-08" db="EMBL/GenBank/DDBJ databases">
        <title>Complete genome sequence of Entomobacter blattae G55GP.</title>
        <authorList>
            <person name="Poehlein A."/>
            <person name="Guzman J."/>
            <person name="Daniel R."/>
            <person name="Vilcinskas A."/>
        </authorList>
    </citation>
    <scope>NUCLEOTIDE SEQUENCE [LARGE SCALE GENOMIC DNA]</scope>
    <source>
        <strain evidence="2 3">G55GP</strain>
    </source>
</reference>
<dbReference type="EMBL" id="CP060244">
    <property type="protein sequence ID" value="QNT78480.1"/>
    <property type="molecule type" value="Genomic_DNA"/>
</dbReference>
<name>A0A7H1NRS0_9PROT</name>
<organism evidence="2 3">
    <name type="scientific">Entomobacter blattae</name>
    <dbReference type="NCBI Taxonomy" id="2762277"/>
    <lineage>
        <taxon>Bacteria</taxon>
        <taxon>Pseudomonadati</taxon>
        <taxon>Pseudomonadota</taxon>
        <taxon>Alphaproteobacteria</taxon>
        <taxon>Acetobacterales</taxon>
        <taxon>Acetobacteraceae</taxon>
        <taxon>Entomobacter</taxon>
    </lineage>
</organism>
<dbReference type="AlphaFoldDB" id="A0A7H1NRS0"/>
<evidence type="ECO:0000256" key="1">
    <source>
        <dbReference type="SAM" id="MobiDB-lite"/>
    </source>
</evidence>
<dbReference type="KEGG" id="ebla:JGUZn3_12540"/>
<protein>
    <submittedName>
        <fullName evidence="2">Uncharacterized protein</fullName>
    </submittedName>
</protein>